<evidence type="ECO:0000313" key="5">
    <source>
        <dbReference type="EMBL" id="KFN49045.1"/>
    </source>
</evidence>
<sequence>MRKAHFHIDAALFEELGERLVSRPEIALAELIKNAYDADAARCRIRIAPEQIEVSDNGHGLTEGEFLGNWMVVSTQVKGKQRFSRRYLRPMAGSKGVGRFSARFLGSHLELDSVSIDPVSKQRTRLVAQFDWKAISRAQSIEAVIIPYTVTAVDDGVRTGTTLRITQLREGVDALATDRVKTDVLRLIDPSGGLERPQFHQSTQRAKKGDPGFQVVIHESDEDEGSPAEATDVAKAVLAAYTGRVRMEVDEDGQVDFKVYWRGQDAPIENKRFSLRRLALPFTAARFAKHDGPVDHRGVPMELERIQHLPLAPKLNSPVFIDLRFFPKRKGAFQGLPVNGVQAQSWLKDHGSFAVVDNQFVMPAYADQDSDWLAIETSKSHNERSWQSVLTPVWYPMDPADKANPQRNPMLALPRMTQLFGRVHISTQKRLDDVDDDSWLQPNMDRESLRANGALNLLWHLCRFAAEALAHFDRKLRLEEKEAAERDAQREARTALSAAIAEIKTSTQIEPAYREKVVQQLKAAQTRLQEADEYQQEARISLELMSLMGVMAGFMTHEFEKALATMQRITRGARTLAKREPSLKEAADKLAENERTLANYLEYMRLFAEKARIPAPERFKARAQLTVATHALESLAADHGISITIAADAKLPGPYVPVAAYHGVVVNLVSNAMKAVVARIGKAERKIRLFATNEGNRHILVCADTGIGIPEYLRERIWDPLFTTTGSSEDNPLASGLGLGLSVVQRVVKRFDGRIELLKEAPPGYITAFRVTLPLAEQDQA</sequence>
<evidence type="ECO:0000259" key="4">
    <source>
        <dbReference type="PROSITE" id="PS50109"/>
    </source>
</evidence>
<organism evidence="5 6">
    <name type="scientific">Arenimonas composti TR7-09 = DSM 18010</name>
    <dbReference type="NCBI Taxonomy" id="1121013"/>
    <lineage>
        <taxon>Bacteria</taxon>
        <taxon>Pseudomonadati</taxon>
        <taxon>Pseudomonadota</taxon>
        <taxon>Gammaproteobacteria</taxon>
        <taxon>Lysobacterales</taxon>
        <taxon>Lysobacteraceae</taxon>
        <taxon>Arenimonas</taxon>
    </lineage>
</organism>
<dbReference type="Gene3D" id="3.30.565.10">
    <property type="entry name" value="Histidine kinase-like ATPase, C-terminal domain"/>
    <property type="match status" value="2"/>
</dbReference>
<evidence type="ECO:0000256" key="3">
    <source>
        <dbReference type="SAM" id="Coils"/>
    </source>
</evidence>
<dbReference type="GO" id="GO:0004673">
    <property type="term" value="F:protein histidine kinase activity"/>
    <property type="evidence" value="ECO:0007669"/>
    <property type="project" value="UniProtKB-EC"/>
</dbReference>
<dbReference type="InterPro" id="IPR004358">
    <property type="entry name" value="Sig_transdc_His_kin-like_C"/>
</dbReference>
<dbReference type="InterPro" id="IPR005467">
    <property type="entry name" value="His_kinase_dom"/>
</dbReference>
<dbReference type="eggNOG" id="COG4191">
    <property type="taxonomic scope" value="Bacteria"/>
</dbReference>
<accession>A0A091BXH2</accession>
<dbReference type="STRING" id="1121013.GCA_000426365_00908"/>
<dbReference type="EC" id="2.7.13.3" evidence="2"/>
<dbReference type="PROSITE" id="PS50109">
    <property type="entry name" value="HIS_KIN"/>
    <property type="match status" value="1"/>
</dbReference>
<comment type="caution">
    <text evidence="5">The sequence shown here is derived from an EMBL/GenBank/DDBJ whole genome shotgun (WGS) entry which is preliminary data.</text>
</comment>
<reference evidence="5 6" key="1">
    <citation type="submission" date="2013-09" db="EMBL/GenBank/DDBJ databases">
        <title>Genome sequencing of Arenimonas composti.</title>
        <authorList>
            <person name="Chen F."/>
            <person name="Wang G."/>
        </authorList>
    </citation>
    <scope>NUCLEOTIDE SEQUENCE [LARGE SCALE GENOMIC DNA]</scope>
    <source>
        <strain evidence="5 6">TR7-09</strain>
    </source>
</reference>
<dbReference type="PANTHER" id="PTHR43065">
    <property type="entry name" value="SENSOR HISTIDINE KINASE"/>
    <property type="match status" value="1"/>
</dbReference>
<evidence type="ECO:0000256" key="1">
    <source>
        <dbReference type="ARBA" id="ARBA00000085"/>
    </source>
</evidence>
<comment type="catalytic activity">
    <reaction evidence="1">
        <text>ATP + protein L-histidine = ADP + protein N-phospho-L-histidine.</text>
        <dbReference type="EC" id="2.7.13.3"/>
    </reaction>
</comment>
<dbReference type="PRINTS" id="PR00344">
    <property type="entry name" value="BCTRLSENSOR"/>
</dbReference>
<evidence type="ECO:0000256" key="2">
    <source>
        <dbReference type="ARBA" id="ARBA00012438"/>
    </source>
</evidence>
<dbReference type="Proteomes" id="UP000029391">
    <property type="component" value="Unassembled WGS sequence"/>
</dbReference>
<evidence type="ECO:0000313" key="6">
    <source>
        <dbReference type="Proteomes" id="UP000029391"/>
    </source>
</evidence>
<feature type="domain" description="Histidine kinase" evidence="4">
    <location>
        <begin position="554"/>
        <end position="777"/>
    </location>
</feature>
<name>A0A091BXH2_9GAMM</name>
<dbReference type="Pfam" id="PF02518">
    <property type="entry name" value="HATPase_c"/>
    <property type="match status" value="1"/>
</dbReference>
<gene>
    <name evidence="5" type="ORF">P873_12595</name>
</gene>
<dbReference type="AlphaFoldDB" id="A0A091BXH2"/>
<protein>
    <recommendedName>
        <fullName evidence="2">histidine kinase</fullName>
        <ecNumber evidence="2">2.7.13.3</ecNumber>
    </recommendedName>
</protein>
<keyword evidence="6" id="KW-1185">Reference proteome</keyword>
<dbReference type="eggNOG" id="COG0323">
    <property type="taxonomic scope" value="Bacteria"/>
</dbReference>
<keyword evidence="3" id="KW-0175">Coiled coil</keyword>
<dbReference type="SMART" id="SM00387">
    <property type="entry name" value="HATPase_c"/>
    <property type="match status" value="1"/>
</dbReference>
<dbReference type="InterPro" id="IPR003594">
    <property type="entry name" value="HATPase_dom"/>
</dbReference>
<feature type="coiled-coil region" evidence="3">
    <location>
        <begin position="478"/>
        <end position="534"/>
    </location>
</feature>
<dbReference type="Pfam" id="PF13589">
    <property type="entry name" value="HATPase_c_3"/>
    <property type="match status" value="1"/>
</dbReference>
<dbReference type="SUPFAM" id="SSF55874">
    <property type="entry name" value="ATPase domain of HSP90 chaperone/DNA topoisomerase II/histidine kinase"/>
    <property type="match status" value="2"/>
</dbReference>
<proteinExistence type="predicted"/>
<dbReference type="InterPro" id="IPR036890">
    <property type="entry name" value="HATPase_C_sf"/>
</dbReference>
<dbReference type="EMBL" id="AWXU01000043">
    <property type="protein sequence ID" value="KFN49045.1"/>
    <property type="molecule type" value="Genomic_DNA"/>
</dbReference>